<name>A0A9P5CFT0_9HYPO</name>
<evidence type="ECO:0000313" key="2">
    <source>
        <dbReference type="EMBL" id="KAF3073829.1"/>
    </source>
</evidence>
<gene>
    <name evidence="2" type="ORF">CFAM422_004247</name>
</gene>
<dbReference type="Proteomes" id="UP000801864">
    <property type="component" value="Unassembled WGS sequence"/>
</dbReference>
<protein>
    <submittedName>
        <fullName evidence="2">Uncharacterized protein</fullName>
    </submittedName>
</protein>
<dbReference type="AlphaFoldDB" id="A0A9P5CFT0"/>
<accession>A0A9P5CFT0</accession>
<evidence type="ECO:0000313" key="3">
    <source>
        <dbReference type="Proteomes" id="UP000801864"/>
    </source>
</evidence>
<dbReference type="EMBL" id="QLNT01000006">
    <property type="protein sequence ID" value="KAF3073829.1"/>
    <property type="molecule type" value="Genomic_DNA"/>
</dbReference>
<reference evidence="2 3" key="1">
    <citation type="submission" date="2018-06" db="EMBL/GenBank/DDBJ databases">
        <title>Genome analysis of cellulolytic fungus Trichoderma lentiforme CFAM-422.</title>
        <authorList>
            <person name="Steindorff A.S."/>
            <person name="Formighieri E.F."/>
            <person name="Midorikawa G.E.O."/>
            <person name="Tamietti M.S."/>
            <person name="Ramos E.Z."/>
            <person name="Silva A.S."/>
            <person name="Bon E.P.S."/>
            <person name="Mendes T.D."/>
            <person name="Damaso M.C.T."/>
            <person name="Favaro L.C.L."/>
        </authorList>
    </citation>
    <scope>NUCLEOTIDE SEQUENCE [LARGE SCALE GENOMIC DNA]</scope>
    <source>
        <strain evidence="2 3">CFAM-422</strain>
    </source>
</reference>
<feature type="region of interest" description="Disordered" evidence="1">
    <location>
        <begin position="41"/>
        <end position="107"/>
    </location>
</feature>
<comment type="caution">
    <text evidence="2">The sequence shown here is derived from an EMBL/GenBank/DDBJ whole genome shotgun (WGS) entry which is preliminary data.</text>
</comment>
<evidence type="ECO:0000256" key="1">
    <source>
        <dbReference type="SAM" id="MobiDB-lite"/>
    </source>
</evidence>
<sequence>MVLTGPPLHQEWAPSSNQAFAGQSHNYRPRQQILCTRYRSRDTKTSTYHPSPARHRRGPAPTTIQLGLVSSSMGARGAKNRVGRMSREDGFSSRQGQMPQLGQGAEVSRSASMAARFRMLRKGDVRGLSPKAWVVKRYHETLTSSISVCKLRMAIC</sequence>
<keyword evidence="3" id="KW-1185">Reference proteome</keyword>
<feature type="compositionally biased region" description="Polar residues" evidence="1">
    <location>
        <begin position="62"/>
        <end position="73"/>
    </location>
</feature>
<organism evidence="2 3">
    <name type="scientific">Trichoderma lentiforme</name>
    <dbReference type="NCBI Taxonomy" id="1567552"/>
    <lineage>
        <taxon>Eukaryota</taxon>
        <taxon>Fungi</taxon>
        <taxon>Dikarya</taxon>
        <taxon>Ascomycota</taxon>
        <taxon>Pezizomycotina</taxon>
        <taxon>Sordariomycetes</taxon>
        <taxon>Hypocreomycetidae</taxon>
        <taxon>Hypocreales</taxon>
        <taxon>Hypocreaceae</taxon>
        <taxon>Trichoderma</taxon>
    </lineage>
</organism>
<proteinExistence type="predicted"/>